<organism evidence="2 3">
    <name type="scientific">Thalassospira povalilytica</name>
    <dbReference type="NCBI Taxonomy" id="732237"/>
    <lineage>
        <taxon>Bacteria</taxon>
        <taxon>Pseudomonadati</taxon>
        <taxon>Pseudomonadota</taxon>
        <taxon>Alphaproteobacteria</taxon>
        <taxon>Rhodospirillales</taxon>
        <taxon>Thalassospiraceae</taxon>
        <taxon>Thalassospira</taxon>
    </lineage>
</organism>
<dbReference type="PANTHER" id="PTHR38834">
    <property type="entry name" value="PERIPLASMIC SUBSTRATE BINDING PROTEIN FAMILY 3"/>
    <property type="match status" value="1"/>
</dbReference>
<dbReference type="SUPFAM" id="SSF53850">
    <property type="entry name" value="Periplasmic binding protein-like II"/>
    <property type="match status" value="1"/>
</dbReference>
<accession>A0ABX4R9W8</accession>
<sequence>MSRFPFRVSFLSILSLDMNASTDNPDVWCFWRANCLPAGFVVGKFIKQKQYFLRNCPQRNLWRNIISLRYSLCVRRWSLVRRFFCFLTVLVWLGTPAQASPQEPLQFAAARNVKVYTEDFAPFNYVTPKGLAGAGAEIVRAMAVLVGYQSGFEVLPWKRALQIVKTEPDTALFSIVRTPEREDEFKWVGPIFITRGWLYRMADNKIDVSDLSDARKVRSIGVQAGGAAERSLREMGFENLESLYTPGNALRMLSEGRIDLWEASDIAMNFQREMLGLEKGSVVPTVELGQYDMYLAFSKSTPDATLEPWRRALEIVQGSGMADVIARQYGLGDQSVNLTARTAQ</sequence>
<evidence type="ECO:0000313" key="3">
    <source>
        <dbReference type="Proteomes" id="UP000233365"/>
    </source>
</evidence>
<dbReference type="Gene3D" id="3.40.190.10">
    <property type="entry name" value="Periplasmic binding protein-like II"/>
    <property type="match status" value="2"/>
</dbReference>
<dbReference type="InterPro" id="IPR001638">
    <property type="entry name" value="Solute-binding_3/MltF_N"/>
</dbReference>
<dbReference type="Pfam" id="PF00497">
    <property type="entry name" value="SBP_bac_3"/>
    <property type="match status" value="1"/>
</dbReference>
<comment type="caution">
    <text evidence="2">The sequence shown here is derived from an EMBL/GenBank/DDBJ whole genome shotgun (WGS) entry which is preliminary data.</text>
</comment>
<dbReference type="EMBL" id="PGTS01000002">
    <property type="protein sequence ID" value="PKR50929.1"/>
    <property type="molecule type" value="Genomic_DNA"/>
</dbReference>
<dbReference type="Proteomes" id="UP000233365">
    <property type="component" value="Unassembled WGS sequence"/>
</dbReference>
<proteinExistence type="predicted"/>
<feature type="domain" description="Solute-binding protein family 3/N-terminal" evidence="1">
    <location>
        <begin position="117"/>
        <end position="329"/>
    </location>
</feature>
<keyword evidence="3" id="KW-1185">Reference proteome</keyword>
<reference evidence="2 3" key="1">
    <citation type="submission" date="2017-11" db="EMBL/GenBank/DDBJ databases">
        <title>Biodiversity and function of Thalassospira species in the particle-attached aromatic-hydrocarbon-degrading consortia from the surface seawater of the China South Sea.</title>
        <authorList>
            <person name="Dong C."/>
            <person name="Liu R."/>
            <person name="Shao Z."/>
        </authorList>
    </citation>
    <scope>NUCLEOTIDE SEQUENCE [LARGE SCALE GENOMIC DNA]</scope>
    <source>
        <strain evidence="2 3">139Z-12</strain>
    </source>
</reference>
<gene>
    <name evidence="2" type="ORF">CU041_05085</name>
</gene>
<evidence type="ECO:0000259" key="1">
    <source>
        <dbReference type="Pfam" id="PF00497"/>
    </source>
</evidence>
<protein>
    <recommendedName>
        <fullName evidence="1">Solute-binding protein family 3/N-terminal domain-containing protein</fullName>
    </recommendedName>
</protein>
<dbReference type="PANTHER" id="PTHR38834:SF3">
    <property type="entry name" value="SOLUTE-BINDING PROTEIN FAMILY 3_N-TERMINAL DOMAIN-CONTAINING PROTEIN"/>
    <property type="match status" value="1"/>
</dbReference>
<evidence type="ECO:0000313" key="2">
    <source>
        <dbReference type="EMBL" id="PKR50929.1"/>
    </source>
</evidence>
<name>A0ABX4R9W8_9PROT</name>